<feature type="region of interest" description="Disordered" evidence="9">
    <location>
        <begin position="209"/>
        <end position="244"/>
    </location>
</feature>
<evidence type="ECO:0000256" key="5">
    <source>
        <dbReference type="ARBA" id="ARBA00022857"/>
    </source>
</evidence>
<evidence type="ECO:0000256" key="2">
    <source>
        <dbReference type="ARBA" id="ARBA00005689"/>
    </source>
</evidence>
<keyword evidence="4" id="KW-0547">Nucleotide-binding</keyword>
<dbReference type="Pfam" id="PF01262">
    <property type="entry name" value="AlaDh_PNT_C"/>
    <property type="match status" value="1"/>
</dbReference>
<comment type="catalytic activity">
    <reaction evidence="8">
        <text>NAD(+) + NADPH + H(+)(in) = NADH + NADP(+) + H(+)(out)</text>
        <dbReference type="Rhea" id="RHEA:47992"/>
        <dbReference type="ChEBI" id="CHEBI:15378"/>
        <dbReference type="ChEBI" id="CHEBI:57540"/>
        <dbReference type="ChEBI" id="CHEBI:57783"/>
        <dbReference type="ChEBI" id="CHEBI:57945"/>
        <dbReference type="ChEBI" id="CHEBI:58349"/>
        <dbReference type="EC" id="7.1.1.1"/>
    </reaction>
</comment>
<evidence type="ECO:0000256" key="8">
    <source>
        <dbReference type="ARBA" id="ARBA00048202"/>
    </source>
</evidence>
<evidence type="ECO:0000256" key="1">
    <source>
        <dbReference type="ARBA" id="ARBA00003943"/>
    </source>
</evidence>
<dbReference type="Gene3D" id="3.40.50.720">
    <property type="entry name" value="NAD(P)-binding Rossmann-like Domain"/>
    <property type="match status" value="2"/>
</dbReference>
<keyword evidence="7" id="KW-0520">NAD</keyword>
<feature type="domain" description="Alanine dehydrogenase/pyridine nucleotide transhydrogenase N-terminal" evidence="11">
    <location>
        <begin position="5"/>
        <end position="133"/>
    </location>
</feature>
<dbReference type="PANTHER" id="PTHR10160">
    <property type="entry name" value="NAD(P) TRANSHYDROGENASE"/>
    <property type="match status" value="1"/>
</dbReference>
<dbReference type="SMART" id="SM01002">
    <property type="entry name" value="AlaDh_PNT_C"/>
    <property type="match status" value="1"/>
</dbReference>
<dbReference type="RefSeq" id="WP_138689916.1">
    <property type="nucleotide sequence ID" value="NZ_JBHSAZ010000089.1"/>
</dbReference>
<dbReference type="InterPro" id="IPR007698">
    <property type="entry name" value="AlaDH/PNT_NAD(H)-bd"/>
</dbReference>
<dbReference type="Proteomes" id="UP000306628">
    <property type="component" value="Unassembled WGS sequence"/>
</dbReference>
<accession>A0A5S4HAB9</accession>
<feature type="compositionally biased region" description="Basic and acidic residues" evidence="9">
    <location>
        <begin position="216"/>
        <end position="244"/>
    </location>
</feature>
<dbReference type="EC" id="7.1.1.1" evidence="3"/>
<name>A0A5S4HAB9_9ACTN</name>
<keyword evidence="13" id="KW-1185">Reference proteome</keyword>
<evidence type="ECO:0000313" key="13">
    <source>
        <dbReference type="Proteomes" id="UP000306628"/>
    </source>
</evidence>
<evidence type="ECO:0000313" key="12">
    <source>
        <dbReference type="EMBL" id="TMR35810.1"/>
    </source>
</evidence>
<comment type="caution">
    <text evidence="12">The sequence shown here is derived from an EMBL/GenBank/DDBJ whole genome shotgun (WGS) entry which is preliminary data.</text>
</comment>
<protein>
    <recommendedName>
        <fullName evidence="3">proton-translocating NAD(P)(+) transhydrogenase</fullName>
        <ecNumber evidence="3">7.1.1.1</ecNumber>
    </recommendedName>
</protein>
<dbReference type="PROSITE" id="PS00837">
    <property type="entry name" value="ALADH_PNT_2"/>
    <property type="match status" value="1"/>
</dbReference>
<keyword evidence="5" id="KW-0521">NADP</keyword>
<dbReference type="EMBL" id="VCKX01000030">
    <property type="protein sequence ID" value="TMR35810.1"/>
    <property type="molecule type" value="Genomic_DNA"/>
</dbReference>
<dbReference type="GO" id="GO:0006740">
    <property type="term" value="P:NADPH regeneration"/>
    <property type="evidence" value="ECO:0007669"/>
    <property type="project" value="TreeGrafter"/>
</dbReference>
<dbReference type="InterPro" id="IPR007886">
    <property type="entry name" value="AlaDH/PNT_N"/>
</dbReference>
<feature type="domain" description="Alanine dehydrogenase/pyridine nucleotide transhydrogenase NAD(H)-binding" evidence="10">
    <location>
        <begin position="142"/>
        <end position="326"/>
    </location>
</feature>
<comment type="similarity">
    <text evidence="2">Belongs to the AlaDH/PNT family.</text>
</comment>
<dbReference type="InterPro" id="IPR036291">
    <property type="entry name" value="NAD(P)-bd_dom_sf"/>
</dbReference>
<dbReference type="PANTHER" id="PTHR10160:SF19">
    <property type="entry name" value="PROTON-TRANSLOCATING NAD(P)(+) TRANSHYDROGENASE"/>
    <property type="match status" value="1"/>
</dbReference>
<dbReference type="SUPFAM" id="SSF52283">
    <property type="entry name" value="Formate/glycerate dehydrogenase catalytic domain-like"/>
    <property type="match status" value="1"/>
</dbReference>
<dbReference type="OrthoDB" id="9804592at2"/>
<reference evidence="12 13" key="1">
    <citation type="submission" date="2019-05" db="EMBL/GenBank/DDBJ databases">
        <title>Draft genome sequence of Nonomuraea zeae DSM 100528.</title>
        <authorList>
            <person name="Saricaoglu S."/>
            <person name="Isik K."/>
        </authorList>
    </citation>
    <scope>NUCLEOTIDE SEQUENCE [LARGE SCALE GENOMIC DNA]</scope>
    <source>
        <strain evidence="12 13">DSM 100528</strain>
    </source>
</reference>
<organism evidence="12 13">
    <name type="scientific">Nonomuraea zeae</name>
    <dbReference type="NCBI Taxonomy" id="1642303"/>
    <lineage>
        <taxon>Bacteria</taxon>
        <taxon>Bacillati</taxon>
        <taxon>Actinomycetota</taxon>
        <taxon>Actinomycetes</taxon>
        <taxon>Streptosporangiales</taxon>
        <taxon>Streptosporangiaceae</taxon>
        <taxon>Nonomuraea</taxon>
    </lineage>
</organism>
<evidence type="ECO:0000259" key="10">
    <source>
        <dbReference type="SMART" id="SM01002"/>
    </source>
</evidence>
<dbReference type="InterPro" id="IPR008143">
    <property type="entry name" value="Ala_DH/PNT_CS2"/>
</dbReference>
<comment type="function">
    <text evidence="1">The transhydrogenation between NADH and NADP is coupled to respiration and ATP hydrolysis and functions as a proton pump across the membrane.</text>
</comment>
<dbReference type="GO" id="GO:0050661">
    <property type="term" value="F:NADP binding"/>
    <property type="evidence" value="ECO:0007669"/>
    <property type="project" value="TreeGrafter"/>
</dbReference>
<evidence type="ECO:0000256" key="3">
    <source>
        <dbReference type="ARBA" id="ARBA00012943"/>
    </source>
</evidence>
<evidence type="ECO:0000256" key="9">
    <source>
        <dbReference type="SAM" id="MobiDB-lite"/>
    </source>
</evidence>
<evidence type="ECO:0000259" key="11">
    <source>
        <dbReference type="SMART" id="SM01003"/>
    </source>
</evidence>
<evidence type="ECO:0000256" key="6">
    <source>
        <dbReference type="ARBA" id="ARBA00022967"/>
    </source>
</evidence>
<proteinExistence type="inferred from homology"/>
<dbReference type="Pfam" id="PF05222">
    <property type="entry name" value="AlaDh_PNT_N"/>
    <property type="match status" value="1"/>
</dbReference>
<dbReference type="GO" id="GO:0005886">
    <property type="term" value="C:plasma membrane"/>
    <property type="evidence" value="ECO:0007669"/>
    <property type="project" value="TreeGrafter"/>
</dbReference>
<dbReference type="AlphaFoldDB" id="A0A5S4HAB9"/>
<evidence type="ECO:0000256" key="4">
    <source>
        <dbReference type="ARBA" id="ARBA00022741"/>
    </source>
</evidence>
<dbReference type="GO" id="GO:0008750">
    <property type="term" value="F:proton-translocating NAD(P)+ transhydrogenase activity"/>
    <property type="evidence" value="ECO:0007669"/>
    <property type="project" value="UniProtKB-EC"/>
</dbReference>
<gene>
    <name evidence="12" type="ORF">ETD85_12980</name>
</gene>
<sequence length="378" mass="38618">MLSIGIVKESAAGERRVAITPDLVPRLRSAGFRVLVEAGAGAAAWFPDSAYGEAGAEVVQDVYGDADVLACVNRPPTGRLRAGHLVIGLLDPDPAYAAELATRRVTAVSLDRVPRTLSAAQPMDALTSQESVAGYRAAILAAQTYERFFPLLVTAAGTAPPARVLVLGAGVAGLSAIATARRLGAVVAGHDIRPAARAEIASLGAAVLDLTGEPGGEPRGEHSGEPGGEHGGEDGGQHGGEDGYARALGEHEQEAERDALARHVARQDVVITTARVQGGRPPLLVSEIAVKEMRPGSVVIDLACGNVEIARPGETVVTENGVTVIGAPNLPATMPAAASAAYARNVCAFLEHVLRDGAPVIDRTDPLQAAVTIAGGAA</sequence>
<keyword evidence="6" id="KW-1278">Translocase</keyword>
<evidence type="ECO:0000256" key="7">
    <source>
        <dbReference type="ARBA" id="ARBA00023027"/>
    </source>
</evidence>
<dbReference type="SMART" id="SM01003">
    <property type="entry name" value="AlaDh_PNT_N"/>
    <property type="match status" value="1"/>
</dbReference>
<dbReference type="GO" id="GO:0016491">
    <property type="term" value="F:oxidoreductase activity"/>
    <property type="evidence" value="ECO:0007669"/>
    <property type="project" value="InterPro"/>
</dbReference>
<dbReference type="SUPFAM" id="SSF51735">
    <property type="entry name" value="NAD(P)-binding Rossmann-fold domains"/>
    <property type="match status" value="1"/>
</dbReference>